<dbReference type="Proteomes" id="UP000198280">
    <property type="component" value="Unassembled WGS sequence"/>
</dbReference>
<keyword evidence="1" id="KW-0378">Hydrolase</keyword>
<proteinExistence type="predicted"/>
<organism evidence="1 2">
    <name type="scientific">Actinacidiphila glaucinigra</name>
    <dbReference type="NCBI Taxonomy" id="235986"/>
    <lineage>
        <taxon>Bacteria</taxon>
        <taxon>Bacillati</taxon>
        <taxon>Actinomycetota</taxon>
        <taxon>Actinomycetes</taxon>
        <taxon>Kitasatosporales</taxon>
        <taxon>Streptomycetaceae</taxon>
        <taxon>Actinacidiphila</taxon>
    </lineage>
</organism>
<reference evidence="1 2" key="1">
    <citation type="submission" date="2017-06" db="EMBL/GenBank/DDBJ databases">
        <authorList>
            <person name="Kim H.J."/>
            <person name="Triplett B.A."/>
        </authorList>
    </citation>
    <scope>NUCLEOTIDE SEQUENCE [LARGE SCALE GENOMIC DNA]</scope>
    <source>
        <strain evidence="1 2">CGMCC 4.1858</strain>
    </source>
</reference>
<name>A0A239J2V1_9ACTN</name>
<evidence type="ECO:0000313" key="1">
    <source>
        <dbReference type="EMBL" id="SNT00119.1"/>
    </source>
</evidence>
<dbReference type="AlphaFoldDB" id="A0A239J2V1"/>
<keyword evidence="1" id="KW-0540">Nuclease</keyword>
<evidence type="ECO:0000313" key="2">
    <source>
        <dbReference type="Proteomes" id="UP000198280"/>
    </source>
</evidence>
<dbReference type="CDD" id="cd00085">
    <property type="entry name" value="HNHc"/>
    <property type="match status" value="1"/>
</dbReference>
<keyword evidence="2" id="KW-1185">Reference proteome</keyword>
<keyword evidence="1" id="KW-0255">Endonuclease</keyword>
<gene>
    <name evidence="1" type="ORF">SAMN05216252_11254</name>
</gene>
<dbReference type="GO" id="GO:0004519">
    <property type="term" value="F:endonuclease activity"/>
    <property type="evidence" value="ECO:0007669"/>
    <property type="project" value="UniProtKB-KW"/>
</dbReference>
<sequence>MALLGRTPYDRLHRYLRERFAHFGIDVSHFARPTRGRNSAPPRPSSIRLAEAAAASHSVAETLRFLGHPDSSSARSRLRTWMTEDGISTAHFLGQAHSRGKPGPARPRPAYEVLVKNESAGRTRALVLRRALREIGVPERCAECGSGTEWLGKPMTLEVDHVNGDWTDNRAENLRLLCPNCHAITDTWCRGGPRRKA</sequence>
<accession>A0A239J2V1</accession>
<dbReference type="InterPro" id="IPR003615">
    <property type="entry name" value="HNH_nuc"/>
</dbReference>
<protein>
    <submittedName>
        <fullName evidence="1">HNH endonuclease</fullName>
    </submittedName>
</protein>
<dbReference type="EMBL" id="FZOF01000012">
    <property type="protein sequence ID" value="SNT00119.1"/>
    <property type="molecule type" value="Genomic_DNA"/>
</dbReference>